<gene>
    <name evidence="1" type="ORF">SDC9_152379</name>
</gene>
<name>A0A645EV93_9ZZZZ</name>
<reference evidence="1" key="1">
    <citation type="submission" date="2019-08" db="EMBL/GenBank/DDBJ databases">
        <authorList>
            <person name="Kucharzyk K."/>
            <person name="Murdoch R.W."/>
            <person name="Higgins S."/>
            <person name="Loffler F."/>
        </authorList>
    </citation>
    <scope>NUCLEOTIDE SEQUENCE</scope>
</reference>
<proteinExistence type="predicted"/>
<accession>A0A645EV93</accession>
<sequence length="76" mass="8171">MTQDRCVRHGVQRPVDKCYPVVFRVIAVDAVGINFVEEPADDARRGNRAAVCDGDVNVQARKIAGEAGRAGVNSGF</sequence>
<evidence type="ECO:0000313" key="1">
    <source>
        <dbReference type="EMBL" id="MPN05129.1"/>
    </source>
</evidence>
<protein>
    <submittedName>
        <fullName evidence="1">Uncharacterized protein</fullName>
    </submittedName>
</protein>
<dbReference type="EMBL" id="VSSQ01051041">
    <property type="protein sequence ID" value="MPN05129.1"/>
    <property type="molecule type" value="Genomic_DNA"/>
</dbReference>
<organism evidence="1">
    <name type="scientific">bioreactor metagenome</name>
    <dbReference type="NCBI Taxonomy" id="1076179"/>
    <lineage>
        <taxon>unclassified sequences</taxon>
        <taxon>metagenomes</taxon>
        <taxon>ecological metagenomes</taxon>
    </lineage>
</organism>
<comment type="caution">
    <text evidence="1">The sequence shown here is derived from an EMBL/GenBank/DDBJ whole genome shotgun (WGS) entry which is preliminary data.</text>
</comment>
<dbReference type="AlphaFoldDB" id="A0A645EV93"/>